<keyword evidence="4" id="KW-1015">Disulfide bond</keyword>
<dbReference type="PANTHER" id="PTHR24258:SF142">
    <property type="entry name" value="PEPTIDASE S1 DOMAIN-CONTAINING PROTEIN"/>
    <property type="match status" value="1"/>
</dbReference>
<dbReference type="InterPro" id="IPR043504">
    <property type="entry name" value="Peptidase_S1_PA_chymotrypsin"/>
</dbReference>
<dbReference type="Pfam" id="PF00089">
    <property type="entry name" value="Trypsin"/>
    <property type="match status" value="2"/>
</dbReference>
<dbReference type="CDD" id="cd00190">
    <property type="entry name" value="Tryp_SPc"/>
    <property type="match status" value="2"/>
</dbReference>
<dbReference type="SUPFAM" id="SSF50494">
    <property type="entry name" value="Trypsin-like serine proteases"/>
    <property type="match status" value="2"/>
</dbReference>
<evidence type="ECO:0000256" key="2">
    <source>
        <dbReference type="ARBA" id="ARBA00022525"/>
    </source>
</evidence>
<dbReference type="InterPro" id="IPR001254">
    <property type="entry name" value="Trypsin_dom"/>
</dbReference>
<protein>
    <submittedName>
        <fullName evidence="9">Serine proteinase stubble</fullName>
    </submittedName>
</protein>
<accession>A0AAV4QRZ7</accession>
<dbReference type="FunFam" id="2.40.10.10:FF:000002">
    <property type="entry name" value="Transmembrane protease serine"/>
    <property type="match status" value="1"/>
</dbReference>
<comment type="similarity">
    <text evidence="6">Belongs to the peptidase S1 family. CLIP subfamily.</text>
</comment>
<evidence type="ECO:0000256" key="5">
    <source>
        <dbReference type="ARBA" id="ARBA00023180"/>
    </source>
</evidence>
<keyword evidence="3 7" id="KW-0732">Signal</keyword>
<dbReference type="InterPro" id="IPR041515">
    <property type="entry name" value="PPAF-2-like_Clip"/>
</dbReference>
<evidence type="ECO:0000259" key="8">
    <source>
        <dbReference type="PROSITE" id="PS50240"/>
    </source>
</evidence>
<evidence type="ECO:0000256" key="1">
    <source>
        <dbReference type="ARBA" id="ARBA00004613"/>
    </source>
</evidence>
<evidence type="ECO:0000256" key="6">
    <source>
        <dbReference type="ARBA" id="ARBA00024195"/>
    </source>
</evidence>
<evidence type="ECO:0000313" key="9">
    <source>
        <dbReference type="EMBL" id="GIY11091.1"/>
    </source>
</evidence>
<dbReference type="Proteomes" id="UP001054837">
    <property type="component" value="Unassembled WGS sequence"/>
</dbReference>
<feature type="signal peptide" evidence="7">
    <location>
        <begin position="1"/>
        <end position="18"/>
    </location>
</feature>
<keyword evidence="10" id="KW-1185">Reference proteome</keyword>
<dbReference type="PROSITE" id="PS00135">
    <property type="entry name" value="TRYPSIN_SER"/>
    <property type="match status" value="1"/>
</dbReference>
<keyword evidence="5" id="KW-0325">Glycoprotein</keyword>
<dbReference type="PROSITE" id="PS50240">
    <property type="entry name" value="TRYPSIN_DOM"/>
    <property type="match status" value="2"/>
</dbReference>
<evidence type="ECO:0000256" key="3">
    <source>
        <dbReference type="ARBA" id="ARBA00022729"/>
    </source>
</evidence>
<dbReference type="Pfam" id="PF18322">
    <property type="entry name" value="CLIP_1"/>
    <property type="match status" value="1"/>
</dbReference>
<dbReference type="PANTHER" id="PTHR24258">
    <property type="entry name" value="SERINE PROTEASE-RELATED"/>
    <property type="match status" value="1"/>
</dbReference>
<keyword evidence="2" id="KW-0964">Secreted</keyword>
<dbReference type="FunFam" id="2.40.10.10:FF:000028">
    <property type="entry name" value="Serine protease easter"/>
    <property type="match status" value="1"/>
</dbReference>
<name>A0AAV4QRZ7_9ARAC</name>
<dbReference type="PRINTS" id="PR00722">
    <property type="entry name" value="CHYMOTRYPSIN"/>
</dbReference>
<dbReference type="FunFam" id="2.40.10.10:FF:000038">
    <property type="entry name" value="Serine protease"/>
    <property type="match status" value="1"/>
</dbReference>
<dbReference type="GO" id="GO:0004252">
    <property type="term" value="F:serine-type endopeptidase activity"/>
    <property type="evidence" value="ECO:0007669"/>
    <property type="project" value="InterPro"/>
</dbReference>
<evidence type="ECO:0000256" key="4">
    <source>
        <dbReference type="ARBA" id="ARBA00023157"/>
    </source>
</evidence>
<organism evidence="9 10">
    <name type="scientific">Caerostris darwini</name>
    <dbReference type="NCBI Taxonomy" id="1538125"/>
    <lineage>
        <taxon>Eukaryota</taxon>
        <taxon>Metazoa</taxon>
        <taxon>Ecdysozoa</taxon>
        <taxon>Arthropoda</taxon>
        <taxon>Chelicerata</taxon>
        <taxon>Arachnida</taxon>
        <taxon>Araneae</taxon>
        <taxon>Araneomorphae</taxon>
        <taxon>Entelegynae</taxon>
        <taxon>Araneoidea</taxon>
        <taxon>Araneidae</taxon>
        <taxon>Caerostris</taxon>
    </lineage>
</organism>
<dbReference type="GO" id="GO:0006508">
    <property type="term" value="P:proteolysis"/>
    <property type="evidence" value="ECO:0007669"/>
    <property type="project" value="InterPro"/>
</dbReference>
<feature type="domain" description="Peptidase S1" evidence="8">
    <location>
        <begin position="116"/>
        <end position="401"/>
    </location>
</feature>
<dbReference type="GO" id="GO:0005576">
    <property type="term" value="C:extracellular region"/>
    <property type="evidence" value="ECO:0007669"/>
    <property type="project" value="UniProtKB-SubCell"/>
</dbReference>
<feature type="domain" description="Peptidase S1" evidence="8">
    <location>
        <begin position="517"/>
        <end position="763"/>
    </location>
</feature>
<dbReference type="InterPro" id="IPR033116">
    <property type="entry name" value="TRYPSIN_SER"/>
</dbReference>
<feature type="chain" id="PRO_5043506632" evidence="7">
    <location>
        <begin position="19"/>
        <end position="773"/>
    </location>
</feature>
<dbReference type="EMBL" id="BPLQ01004864">
    <property type="protein sequence ID" value="GIY11091.1"/>
    <property type="molecule type" value="Genomic_DNA"/>
</dbReference>
<gene>
    <name evidence="9" type="primary">Sb</name>
    <name evidence="9" type="ORF">CDAR_380631</name>
</gene>
<comment type="subcellular location">
    <subcellularLocation>
        <location evidence="1">Secreted</location>
    </subcellularLocation>
</comment>
<dbReference type="InterPro" id="IPR009003">
    <property type="entry name" value="Peptidase_S1_PA"/>
</dbReference>
<evidence type="ECO:0000313" key="10">
    <source>
        <dbReference type="Proteomes" id="UP001054837"/>
    </source>
</evidence>
<dbReference type="InterPro" id="IPR001314">
    <property type="entry name" value="Peptidase_S1A"/>
</dbReference>
<sequence length="773" mass="86359">MVQLWWLLPAVLITNCLSQEYADSSSVHIDDSENDRVPENCMCVPFYVCKNGKIVEDRYEVRRSVNIRKRQVNEEQDTPYCLSYFDVCCQPSQSSRTIRSVHKCGNSNPNGVNDRISNMTNNPGKAKFGEWPWQVAILGGDSRVICGGALIDDRHIITTAVCFDRTNKQTQGNMIIRLGEWDLESTDESLPSEDYSIEKVMTHPAFDRKNYQNDIAVIRLNRKVSFKPHIDTICIPRGSDNFTGMVCTATGWGMDPTDLSESSIMKEVNLPVIDNETCQSIFRRTSIGDRDDLFKNALCAGGRQGEDTCYGDSGSPLVCFRPDHSYAVAGLSSWGLGCGRAGIPAAKASFHLTSCLLSANVSKPTNEITTSDLACLAFEITSGFALAHFTFFVHWSELNRSLFCPLFQVNCHDNEDPPHPSDTDQDYYEPGRASDDCLCVPLYLCVDGEIVDDGSNGIIDPRKRPQEEELPIEEKYEPPGCGPFHVCCRDPDSSTVRPYEHRCGNRNPTGINARIASTQGTGEAQFGEWPWQAALLKKDADDYVFKCGGTLIDDRHIITIAHCVDKFIDNKANLIIRLGEWDTQVTNEFLPHEDYSAEDIMIHPDYKINNLHNDIAVVRLNRTVAFKPHIDTACLPQEDDDFTGKTCVVTGWGTDVYRQGDFSEIMKEVTVPVISNEQCQTMLRKTRLGPRFKLYNGFMCAGGKGDEDACKGDGGGPLVCYRDDNSYTVAGLVSWGIECGEANVPGVYVNVKKYINWIATKTQKPIEEYWSSQ</sequence>
<reference evidence="9 10" key="1">
    <citation type="submission" date="2021-06" db="EMBL/GenBank/DDBJ databases">
        <title>Caerostris darwini draft genome.</title>
        <authorList>
            <person name="Kono N."/>
            <person name="Arakawa K."/>
        </authorList>
    </citation>
    <scope>NUCLEOTIDE SEQUENCE [LARGE SCALE GENOMIC DNA]</scope>
</reference>
<comment type="caution">
    <text evidence="9">The sequence shown here is derived from an EMBL/GenBank/DDBJ whole genome shotgun (WGS) entry which is preliminary data.</text>
</comment>
<proteinExistence type="inferred from homology"/>
<dbReference type="Gene3D" id="2.40.10.10">
    <property type="entry name" value="Trypsin-like serine proteases"/>
    <property type="match status" value="2"/>
</dbReference>
<dbReference type="AlphaFoldDB" id="A0AAV4QRZ7"/>
<dbReference type="SMART" id="SM00020">
    <property type="entry name" value="Tryp_SPc"/>
    <property type="match status" value="2"/>
</dbReference>
<evidence type="ECO:0000256" key="7">
    <source>
        <dbReference type="SAM" id="SignalP"/>
    </source>
</evidence>